<sequence>MISEQISDAANSHILVIDDEPMNRALLEDIIDERYRVTCLESGRQCLDFIEQCHIEELPDMVLLDINMPEMSGFEVCQQLKASAKASQLPVIFLTALIGTDDERYGLEIGAVDYITKPFTESILLARIQTHLALNEARKIIEVNNQRLQRERNHLEQIIRCMREDNRFVSDNLSQLISPVEASNGDIILSTLNRFNHQHLLVGDFTGHGLNAAVAGPLVSSLFYTQNEQGASALAVLEKINNELYRKLPSQHFLAATFIDWDKHSRNVTVWNFAMPDTVLIKADGSYQKIASMSVALGVLSCEQHSPLPTSIHFNPGDMIFAYSDGIEDVLNPQGERFGEQRLKALLQQVAANELSLESISTEVEQFADGEKIVDDLTIVQLIADYSN</sequence>
<dbReference type="Pfam" id="PF00072">
    <property type="entry name" value="Response_reg"/>
    <property type="match status" value="1"/>
</dbReference>
<dbReference type="OrthoDB" id="9811749at2"/>
<dbReference type="PANTHER" id="PTHR43156">
    <property type="entry name" value="STAGE II SPORULATION PROTEIN E-RELATED"/>
    <property type="match status" value="1"/>
</dbReference>
<organism evidence="5 6">
    <name type="scientific">Thiomicrorhabdus sediminis</name>
    <dbReference type="NCBI Taxonomy" id="2580412"/>
    <lineage>
        <taxon>Bacteria</taxon>
        <taxon>Pseudomonadati</taxon>
        <taxon>Pseudomonadota</taxon>
        <taxon>Gammaproteobacteria</taxon>
        <taxon>Thiotrichales</taxon>
        <taxon>Piscirickettsiaceae</taxon>
        <taxon>Thiomicrorhabdus</taxon>
    </lineage>
</organism>
<dbReference type="KEGG" id="thig:FE785_06660"/>
<dbReference type="InterPro" id="IPR052016">
    <property type="entry name" value="Bact_Sigma-Reg"/>
</dbReference>
<evidence type="ECO:0000313" key="5">
    <source>
        <dbReference type="EMBL" id="QCU90332.1"/>
    </source>
</evidence>
<dbReference type="SUPFAM" id="SSF52172">
    <property type="entry name" value="CheY-like"/>
    <property type="match status" value="1"/>
</dbReference>
<dbReference type="InterPro" id="IPR011006">
    <property type="entry name" value="CheY-like_superfamily"/>
</dbReference>
<dbReference type="GO" id="GO:0016791">
    <property type="term" value="F:phosphatase activity"/>
    <property type="evidence" value="ECO:0007669"/>
    <property type="project" value="TreeGrafter"/>
</dbReference>
<feature type="coiled-coil region" evidence="3">
    <location>
        <begin position="138"/>
        <end position="165"/>
    </location>
</feature>
<evidence type="ECO:0000256" key="2">
    <source>
        <dbReference type="PROSITE-ProRule" id="PRU00169"/>
    </source>
</evidence>
<dbReference type="AlphaFoldDB" id="A0A4P9K5S1"/>
<reference evidence="5 6" key="1">
    <citation type="submission" date="2019-05" db="EMBL/GenBank/DDBJ databases">
        <title>Thiomicrorhabdus sediminis sp. nov, a novel sulfur-oxidizing bacterium isolated from coastal sediment.</title>
        <authorList>
            <person name="Liu X."/>
        </authorList>
    </citation>
    <scope>NUCLEOTIDE SEQUENCE [LARGE SCALE GENOMIC DNA]</scope>
    <source>
        <strain evidence="5 6">G1</strain>
    </source>
</reference>
<keyword evidence="2" id="KW-0597">Phosphoprotein</keyword>
<evidence type="ECO:0000313" key="6">
    <source>
        <dbReference type="Proteomes" id="UP000304864"/>
    </source>
</evidence>
<dbReference type="Pfam" id="PF07228">
    <property type="entry name" value="SpoIIE"/>
    <property type="match status" value="1"/>
</dbReference>
<feature type="domain" description="Response regulatory" evidence="4">
    <location>
        <begin position="13"/>
        <end position="132"/>
    </location>
</feature>
<gene>
    <name evidence="5" type="ORF">FE785_06660</name>
</gene>
<protein>
    <submittedName>
        <fullName evidence="5">Fused response regulator/phosphatase</fullName>
    </submittedName>
</protein>
<evidence type="ECO:0000259" key="4">
    <source>
        <dbReference type="PROSITE" id="PS50110"/>
    </source>
</evidence>
<dbReference type="SMART" id="SM00448">
    <property type="entry name" value="REC"/>
    <property type="match status" value="1"/>
</dbReference>
<dbReference type="PROSITE" id="PS50110">
    <property type="entry name" value="RESPONSE_REGULATORY"/>
    <property type="match status" value="1"/>
</dbReference>
<keyword evidence="3" id="KW-0175">Coiled coil</keyword>
<dbReference type="Proteomes" id="UP000304864">
    <property type="component" value="Chromosome"/>
</dbReference>
<dbReference type="GO" id="GO:0000160">
    <property type="term" value="P:phosphorelay signal transduction system"/>
    <property type="evidence" value="ECO:0007669"/>
    <property type="project" value="InterPro"/>
</dbReference>
<evidence type="ECO:0000256" key="1">
    <source>
        <dbReference type="ARBA" id="ARBA00022801"/>
    </source>
</evidence>
<dbReference type="InterPro" id="IPR036457">
    <property type="entry name" value="PPM-type-like_dom_sf"/>
</dbReference>
<keyword evidence="1" id="KW-0378">Hydrolase</keyword>
<dbReference type="SMART" id="SM00331">
    <property type="entry name" value="PP2C_SIG"/>
    <property type="match status" value="1"/>
</dbReference>
<evidence type="ECO:0000256" key="3">
    <source>
        <dbReference type="SAM" id="Coils"/>
    </source>
</evidence>
<keyword evidence="6" id="KW-1185">Reference proteome</keyword>
<dbReference type="RefSeq" id="WP_138565007.1">
    <property type="nucleotide sequence ID" value="NZ_CP040602.1"/>
</dbReference>
<feature type="modified residue" description="4-aspartylphosphate" evidence="2">
    <location>
        <position position="65"/>
    </location>
</feature>
<dbReference type="Gene3D" id="3.40.50.2300">
    <property type="match status" value="1"/>
</dbReference>
<dbReference type="Gene3D" id="3.60.40.10">
    <property type="entry name" value="PPM-type phosphatase domain"/>
    <property type="match status" value="1"/>
</dbReference>
<dbReference type="InterPro" id="IPR001789">
    <property type="entry name" value="Sig_transdc_resp-reg_receiver"/>
</dbReference>
<accession>A0A4P9K5S1</accession>
<dbReference type="EMBL" id="CP040602">
    <property type="protein sequence ID" value="QCU90332.1"/>
    <property type="molecule type" value="Genomic_DNA"/>
</dbReference>
<proteinExistence type="predicted"/>
<name>A0A4P9K5S1_9GAMM</name>
<dbReference type="PANTHER" id="PTHR43156:SF2">
    <property type="entry name" value="STAGE II SPORULATION PROTEIN E"/>
    <property type="match status" value="1"/>
</dbReference>
<dbReference type="InterPro" id="IPR001932">
    <property type="entry name" value="PPM-type_phosphatase-like_dom"/>
</dbReference>